<accession>A0ABR3U976</accession>
<feature type="region of interest" description="Disordered" evidence="1">
    <location>
        <begin position="1"/>
        <end position="110"/>
    </location>
</feature>
<feature type="region of interest" description="Disordered" evidence="1">
    <location>
        <begin position="127"/>
        <end position="146"/>
    </location>
</feature>
<reference evidence="3 4" key="1">
    <citation type="submission" date="2024-09" db="EMBL/GenBank/DDBJ databases">
        <title>T2T genomes of carrot and Alternaria dauci and their utility for understanding host-pathogen interaction during carrot leaf blight disease.</title>
        <authorList>
            <person name="Liu W."/>
            <person name="Xu S."/>
            <person name="Ou C."/>
            <person name="Liu X."/>
            <person name="Zhuang F."/>
            <person name="Deng X.W."/>
        </authorList>
    </citation>
    <scope>NUCLEOTIDE SEQUENCE [LARGE SCALE GENOMIC DNA]</scope>
    <source>
        <strain evidence="3 4">A2016</strain>
    </source>
</reference>
<dbReference type="Proteomes" id="UP001578633">
    <property type="component" value="Chromosome 9"/>
</dbReference>
<name>A0ABR3U976_9PLEO</name>
<sequence length="316" mass="34949">MQSQPPPVPCSAAFPQQQSQPQRQPATSPPSDDDYYNHNNNNYTYNEKEQYHPQHSIRPDRHSKSSFGRGHDSVISSHPFSPNDSSAPSPGSSISSIGQQQNPTPETRYSRSNIEQRNVQYPQQAHLDPEKHGYGSSHDGPSPNRASAARLDSEAIIYDKGAFHEKGPEEKAWQLLFWLCGPCAFLSGAIALWTIFALLISIALAPLRFCTTRPPLSAQITTFLAPALNLQLHLVYSHDSTTGYSAPMLVVINLFSPIVAFGVAIAAWTAAGFWFFSSILGDPGGHDGHNDGKETIVSVRNWWERWLSRGLRETNV</sequence>
<comment type="caution">
    <text evidence="3">The sequence shown here is derived from an EMBL/GenBank/DDBJ whole genome shotgun (WGS) entry which is preliminary data.</text>
</comment>
<keyword evidence="2" id="KW-0812">Transmembrane</keyword>
<dbReference type="GeneID" id="96089591"/>
<proteinExistence type="predicted"/>
<dbReference type="EMBL" id="JBHGVX010000009">
    <property type="protein sequence ID" value="KAL1792762.1"/>
    <property type="molecule type" value="Genomic_DNA"/>
</dbReference>
<evidence type="ECO:0000256" key="2">
    <source>
        <dbReference type="SAM" id="Phobius"/>
    </source>
</evidence>
<keyword evidence="2" id="KW-0472">Membrane</keyword>
<keyword evidence="2" id="KW-1133">Transmembrane helix</keyword>
<feature type="transmembrane region" description="Helical" evidence="2">
    <location>
        <begin position="248"/>
        <end position="276"/>
    </location>
</feature>
<gene>
    <name evidence="3" type="ORF">ACET3X_009269</name>
</gene>
<feature type="transmembrane region" description="Helical" evidence="2">
    <location>
        <begin position="175"/>
        <end position="204"/>
    </location>
</feature>
<dbReference type="RefSeq" id="XP_069303346.1">
    <property type="nucleotide sequence ID" value="XM_069455444.1"/>
</dbReference>
<evidence type="ECO:0000256" key="1">
    <source>
        <dbReference type="SAM" id="MobiDB-lite"/>
    </source>
</evidence>
<evidence type="ECO:0000313" key="4">
    <source>
        <dbReference type="Proteomes" id="UP001578633"/>
    </source>
</evidence>
<feature type="compositionally biased region" description="Low complexity" evidence="1">
    <location>
        <begin position="81"/>
        <end position="103"/>
    </location>
</feature>
<organism evidence="3 4">
    <name type="scientific">Alternaria dauci</name>
    <dbReference type="NCBI Taxonomy" id="48095"/>
    <lineage>
        <taxon>Eukaryota</taxon>
        <taxon>Fungi</taxon>
        <taxon>Dikarya</taxon>
        <taxon>Ascomycota</taxon>
        <taxon>Pezizomycotina</taxon>
        <taxon>Dothideomycetes</taxon>
        <taxon>Pleosporomycetidae</taxon>
        <taxon>Pleosporales</taxon>
        <taxon>Pleosporineae</taxon>
        <taxon>Pleosporaceae</taxon>
        <taxon>Alternaria</taxon>
        <taxon>Alternaria sect. Porri</taxon>
    </lineage>
</organism>
<feature type="compositionally biased region" description="Low complexity" evidence="1">
    <location>
        <begin position="10"/>
        <end position="30"/>
    </location>
</feature>
<evidence type="ECO:0000313" key="3">
    <source>
        <dbReference type="EMBL" id="KAL1792762.1"/>
    </source>
</evidence>
<feature type="compositionally biased region" description="Basic and acidic residues" evidence="1">
    <location>
        <begin position="46"/>
        <end position="63"/>
    </location>
</feature>
<keyword evidence="4" id="KW-1185">Reference proteome</keyword>
<protein>
    <submittedName>
        <fullName evidence="3">Uncharacterized protein</fullName>
    </submittedName>
</protein>